<accession>A0A813FEZ9</accession>
<evidence type="ECO:0000256" key="5">
    <source>
        <dbReference type="SAM" id="MobiDB-lite"/>
    </source>
</evidence>
<dbReference type="InterPro" id="IPR013083">
    <property type="entry name" value="Znf_RING/FYVE/PHD"/>
</dbReference>
<feature type="region of interest" description="Disordered" evidence="5">
    <location>
        <begin position="1108"/>
        <end position="1147"/>
    </location>
</feature>
<evidence type="ECO:0000256" key="4">
    <source>
        <dbReference type="SAM" id="Coils"/>
    </source>
</evidence>
<feature type="transmembrane region" description="Helical" evidence="6">
    <location>
        <begin position="1052"/>
        <end position="1073"/>
    </location>
</feature>
<dbReference type="InterPro" id="IPR031790">
    <property type="entry name" value="Znf-NOSIP"/>
</dbReference>
<feature type="transmembrane region" description="Helical" evidence="6">
    <location>
        <begin position="1159"/>
        <end position="1181"/>
    </location>
</feature>
<dbReference type="GO" id="GO:0061630">
    <property type="term" value="F:ubiquitin protein ligase activity"/>
    <property type="evidence" value="ECO:0007669"/>
    <property type="project" value="InterPro"/>
</dbReference>
<feature type="compositionally biased region" description="Low complexity" evidence="5">
    <location>
        <begin position="1125"/>
        <end position="1134"/>
    </location>
</feature>
<feature type="compositionally biased region" description="Basic and acidic residues" evidence="5">
    <location>
        <begin position="1112"/>
        <end position="1123"/>
    </location>
</feature>
<gene>
    <name evidence="8" type="ORF">PGLA1383_LOCUS29697</name>
</gene>
<feature type="compositionally biased region" description="Polar residues" evidence="5">
    <location>
        <begin position="515"/>
        <end position="530"/>
    </location>
</feature>
<dbReference type="Proteomes" id="UP000654075">
    <property type="component" value="Unassembled WGS sequence"/>
</dbReference>
<comment type="subcellular location">
    <subcellularLocation>
        <location evidence="1">Nucleus</location>
    </subcellularLocation>
</comment>
<feature type="compositionally biased region" description="Low complexity" evidence="5">
    <location>
        <begin position="553"/>
        <end position="565"/>
    </location>
</feature>
<evidence type="ECO:0000313" key="9">
    <source>
        <dbReference type="Proteomes" id="UP000654075"/>
    </source>
</evidence>
<keyword evidence="4" id="KW-0175">Coiled coil</keyword>
<dbReference type="Pfam" id="PF15906">
    <property type="entry name" value="zf-NOSIP"/>
    <property type="match status" value="1"/>
</dbReference>
<evidence type="ECO:0000256" key="6">
    <source>
        <dbReference type="SAM" id="Phobius"/>
    </source>
</evidence>
<name>A0A813FEZ9_POLGL</name>
<protein>
    <recommendedName>
        <fullName evidence="7">Nitric oxide synthase-interacting protein zinc-finger domain-containing protein</fullName>
    </recommendedName>
</protein>
<keyword evidence="6" id="KW-0812">Transmembrane</keyword>
<evidence type="ECO:0000256" key="1">
    <source>
        <dbReference type="ARBA" id="ARBA00004123"/>
    </source>
</evidence>
<organism evidence="8 9">
    <name type="scientific">Polarella glacialis</name>
    <name type="common">Dinoflagellate</name>
    <dbReference type="NCBI Taxonomy" id="89957"/>
    <lineage>
        <taxon>Eukaryota</taxon>
        <taxon>Sar</taxon>
        <taxon>Alveolata</taxon>
        <taxon>Dinophyceae</taxon>
        <taxon>Suessiales</taxon>
        <taxon>Suessiaceae</taxon>
        <taxon>Polarella</taxon>
    </lineage>
</organism>
<feature type="compositionally biased region" description="Polar residues" evidence="5">
    <location>
        <begin position="1136"/>
        <end position="1147"/>
    </location>
</feature>
<dbReference type="PANTHER" id="PTHR13063">
    <property type="entry name" value="ENOS INTERACTING PROTEIN"/>
    <property type="match status" value="1"/>
</dbReference>
<dbReference type="SUPFAM" id="SSF57850">
    <property type="entry name" value="RING/U-box"/>
    <property type="match status" value="1"/>
</dbReference>
<dbReference type="InterPro" id="IPR016818">
    <property type="entry name" value="NOSIP"/>
</dbReference>
<keyword evidence="6" id="KW-0472">Membrane</keyword>
<feature type="domain" description="Nitric oxide synthase-interacting protein zinc-finger" evidence="7">
    <location>
        <begin position="17"/>
        <end position="75"/>
    </location>
</feature>
<feature type="region of interest" description="Disordered" evidence="5">
    <location>
        <begin position="676"/>
        <end position="697"/>
    </location>
</feature>
<evidence type="ECO:0000313" key="8">
    <source>
        <dbReference type="EMBL" id="CAE8611897.1"/>
    </source>
</evidence>
<evidence type="ECO:0000259" key="7">
    <source>
        <dbReference type="Pfam" id="PF15906"/>
    </source>
</evidence>
<feature type="transmembrane region" description="Helical" evidence="6">
    <location>
        <begin position="1265"/>
        <end position="1283"/>
    </location>
</feature>
<proteinExistence type="inferred from homology"/>
<dbReference type="GO" id="GO:0005634">
    <property type="term" value="C:nucleus"/>
    <property type="evidence" value="ECO:0007669"/>
    <property type="project" value="UniProtKB-SubCell"/>
</dbReference>
<comment type="caution">
    <text evidence="8">The sequence shown here is derived from an EMBL/GenBank/DDBJ whole genome shotgun (WGS) entry which is preliminary data.</text>
</comment>
<dbReference type="EMBL" id="CAJNNV010025056">
    <property type="protein sequence ID" value="CAE8611897.1"/>
    <property type="molecule type" value="Genomic_DNA"/>
</dbReference>
<sequence length="1321" mass="140648">MTRHSKHSNDRTFFTAKERKDAGFAGTRKDVLGTDAMLPFGFCALSLKAPRDPVATPEGHVFDREVIMKYLLEQKLELQAHQKKFDEQERRKDRKVQAANQKGDMKELEDFLQADQGLLSQDARHKRALENAGSDPRTGKKVRGDELLARDGEFKNQMRKECFWAKENAHSAAPTELKKMDLATKCPMTGKKLKLKDLIPIKFEVADQKLVDQGGGRGMYCCAVSKDPIIFQQALLIKPSGVVVLETVWKGILSKEGVCPVTGKKIKEEDVLKIIMGGSGFSSHNETQAKAVEEGNQQQVTKQRQKYVRVMALLFLHPPLPRKSPVAEPVRPLSELAFMSSAFAVLIDDICPRQATLDFTELGQLEQEQMQTLSGIVATRLPQRAEALAAVPWSHLILIWLASICSERAEFTGVRPVLNEMAIGTDLSDAPPTGLRVLSLKGLYGKARSCSSPPPRSFSRSSTGSGGRTTPRGPFGRPGSAASTPSRPLCRSDAVGGGGLRRVASEPPRIERGSSPFSSWTTSAPQQASPTLRKRARPPLTGSPVTPAPRPSRSPQRRAPSLLSSAATRPPHLPSPAAAAAASAAAASWRRQQGAVSPLRGRHGIGGAAAAVLVSKAYGVQESADVVAEATLRAAAAPALPPRYSALPPLPPNPHGLETTQARGCGGYGGCGGASGSGSGSGFGRPSRRPASAPPAPVAGEAALEGFSADAWGVAASPRRLEVLRRQLAAVRGEVASLRSAMQEDAEACKELARLTEANRRRVRQLTEDEARAASATAEEAAEGTFASWDVTLGDSLESAAGLKQARGQRVEEPRSAKEEELAELYLQTESLAEEISVQAVQQIDRCKALRLLRTSARAARLRRSARVAVEARRRLGEECQAKAQELSDATEAAAALRQRALDLKQEVAAAGAEAAAASAKGLVQAVPEELMAALQSELYAEAAISASQQSGFSAVALGWLCVCVCVLQVARTADGSSKSIAWSIASCGSSSVALIQAQGGKELVDILEIQVLLTWYSSDNANLCHREIASVPPLLRRSSCEGSGRAASGKAAATIPALAAVGVAAVGVAAGCRVRRRRTELRAGDNRTPSASDDLFAASLNKEVSRLNSGKQREADLAERRQASRATQSQRPAETSPSGSSFATLGSDSSGVSVSTRVVAAACFVVPLVMAIPYGSALFAHSQLLRQVLLRPLLPLLRVYHANRFSNMIAIVGMYWLARNRSTSPFLRAVGFQASTLMMMQFPANFLLQFFASTPGPIANLARGSIFAYFMYCVFMGILGVLTGTPRDLPGIGNGISRPTFTRPGGSMTRFRGGGGGGGG</sequence>
<reference evidence="8" key="1">
    <citation type="submission" date="2021-02" db="EMBL/GenBank/DDBJ databases">
        <authorList>
            <person name="Dougan E. K."/>
            <person name="Rhodes N."/>
            <person name="Thang M."/>
            <person name="Chan C."/>
        </authorList>
    </citation>
    <scope>NUCLEOTIDE SEQUENCE</scope>
</reference>
<feature type="region of interest" description="Disordered" evidence="5">
    <location>
        <begin position="83"/>
        <end position="106"/>
    </location>
</feature>
<feature type="transmembrane region" description="Helical" evidence="6">
    <location>
        <begin position="1201"/>
        <end position="1219"/>
    </location>
</feature>
<feature type="compositionally biased region" description="Low complexity" evidence="5">
    <location>
        <begin position="457"/>
        <end position="480"/>
    </location>
</feature>
<keyword evidence="3" id="KW-0539">Nucleus</keyword>
<evidence type="ECO:0000256" key="3">
    <source>
        <dbReference type="ARBA" id="ARBA00023242"/>
    </source>
</evidence>
<feature type="transmembrane region" description="Helical" evidence="6">
    <location>
        <begin position="1231"/>
        <end position="1253"/>
    </location>
</feature>
<dbReference type="PANTHER" id="PTHR13063:SF10">
    <property type="entry name" value="NITRIC OXIDE SYNTHASE-INTERACTING PROTEIN"/>
    <property type="match status" value="1"/>
</dbReference>
<evidence type="ECO:0000256" key="2">
    <source>
        <dbReference type="ARBA" id="ARBA00008126"/>
    </source>
</evidence>
<keyword evidence="9" id="KW-1185">Reference proteome</keyword>
<keyword evidence="6" id="KW-1133">Transmembrane helix</keyword>
<feature type="coiled-coil region" evidence="4">
    <location>
        <begin position="880"/>
        <end position="914"/>
    </location>
</feature>
<feature type="region of interest" description="Disordered" evidence="5">
    <location>
        <begin position="446"/>
        <end position="579"/>
    </location>
</feature>
<dbReference type="Gene3D" id="3.30.40.10">
    <property type="entry name" value="Zinc/RING finger domain, C3HC4 (zinc finger)"/>
    <property type="match status" value="1"/>
</dbReference>
<comment type="similarity">
    <text evidence="2">Belongs to the NOSIP family.</text>
</comment>
<dbReference type="OrthoDB" id="116827at2759"/>